<keyword evidence="2" id="KW-1185">Reference proteome</keyword>
<dbReference type="KEGG" id="fme:FOMMEDRAFT_162902"/>
<protein>
    <submittedName>
        <fullName evidence="1">Uncharacterized protein</fullName>
    </submittedName>
</protein>
<dbReference type="AlphaFoldDB" id="R7SFQ9"/>
<accession>R7SFQ9</accession>
<evidence type="ECO:0000313" key="2">
    <source>
        <dbReference type="Proteomes" id="UP000053630"/>
    </source>
</evidence>
<proteinExistence type="predicted"/>
<dbReference type="RefSeq" id="XP_007272186.1">
    <property type="nucleotide sequence ID" value="XM_007272124.1"/>
</dbReference>
<sequence>MSHHVVGFSDFATSPCRSNTYEFPIIFAFIMTVACFGSEEFPCGIETERVHLCAHQVFLTNLLTFRGSVRIFSIGEFLRRLRLFTVVSRIIFLIFVSEGHFDQPDYEET</sequence>
<gene>
    <name evidence="1" type="ORF">FOMMEDRAFT_162902</name>
</gene>
<evidence type="ECO:0000313" key="1">
    <source>
        <dbReference type="EMBL" id="EJC97553.1"/>
    </source>
</evidence>
<dbReference type="GeneID" id="18675925"/>
<dbReference type="EMBL" id="JH718091">
    <property type="protein sequence ID" value="EJC97553.1"/>
    <property type="molecule type" value="Genomic_DNA"/>
</dbReference>
<organism evidence="1 2">
    <name type="scientific">Fomitiporia mediterranea (strain MF3/22)</name>
    <name type="common">Grapevine white-rot fungus</name>
    <dbReference type="NCBI Taxonomy" id="694068"/>
    <lineage>
        <taxon>Eukaryota</taxon>
        <taxon>Fungi</taxon>
        <taxon>Dikarya</taxon>
        <taxon>Basidiomycota</taxon>
        <taxon>Agaricomycotina</taxon>
        <taxon>Agaricomycetes</taxon>
        <taxon>Hymenochaetales</taxon>
        <taxon>Hymenochaetaceae</taxon>
        <taxon>Fomitiporia</taxon>
    </lineage>
</organism>
<dbReference type="Proteomes" id="UP000053630">
    <property type="component" value="Unassembled WGS sequence"/>
</dbReference>
<reference evidence="2" key="1">
    <citation type="journal article" date="2012" name="Science">
        <title>The Paleozoic origin of enzymatic lignin decomposition reconstructed from 31 fungal genomes.</title>
        <authorList>
            <person name="Floudas D."/>
            <person name="Binder M."/>
            <person name="Riley R."/>
            <person name="Barry K."/>
            <person name="Blanchette R.A."/>
            <person name="Henrissat B."/>
            <person name="Martinez A.T."/>
            <person name="Otillar R."/>
            <person name="Spatafora J.W."/>
            <person name="Yadav J.S."/>
            <person name="Aerts A."/>
            <person name="Benoit I."/>
            <person name="Boyd A."/>
            <person name="Carlson A."/>
            <person name="Copeland A."/>
            <person name="Coutinho P.M."/>
            <person name="de Vries R.P."/>
            <person name="Ferreira P."/>
            <person name="Findley K."/>
            <person name="Foster B."/>
            <person name="Gaskell J."/>
            <person name="Glotzer D."/>
            <person name="Gorecki P."/>
            <person name="Heitman J."/>
            <person name="Hesse C."/>
            <person name="Hori C."/>
            <person name="Igarashi K."/>
            <person name="Jurgens J.A."/>
            <person name="Kallen N."/>
            <person name="Kersten P."/>
            <person name="Kohler A."/>
            <person name="Kuees U."/>
            <person name="Kumar T.K.A."/>
            <person name="Kuo A."/>
            <person name="LaButti K."/>
            <person name="Larrondo L.F."/>
            <person name="Lindquist E."/>
            <person name="Ling A."/>
            <person name="Lombard V."/>
            <person name="Lucas S."/>
            <person name="Lundell T."/>
            <person name="Martin R."/>
            <person name="McLaughlin D.J."/>
            <person name="Morgenstern I."/>
            <person name="Morin E."/>
            <person name="Murat C."/>
            <person name="Nagy L.G."/>
            <person name="Nolan M."/>
            <person name="Ohm R.A."/>
            <person name="Patyshakuliyeva A."/>
            <person name="Rokas A."/>
            <person name="Ruiz-Duenas F.J."/>
            <person name="Sabat G."/>
            <person name="Salamov A."/>
            <person name="Samejima M."/>
            <person name="Schmutz J."/>
            <person name="Slot J.C."/>
            <person name="St John F."/>
            <person name="Stenlid J."/>
            <person name="Sun H."/>
            <person name="Sun S."/>
            <person name="Syed K."/>
            <person name="Tsang A."/>
            <person name="Wiebenga A."/>
            <person name="Young D."/>
            <person name="Pisabarro A."/>
            <person name="Eastwood D.C."/>
            <person name="Martin F."/>
            <person name="Cullen D."/>
            <person name="Grigoriev I.V."/>
            <person name="Hibbett D.S."/>
        </authorList>
    </citation>
    <scope>NUCLEOTIDE SEQUENCE [LARGE SCALE GENOMIC DNA]</scope>
    <source>
        <strain evidence="2">MF3/22</strain>
    </source>
</reference>
<name>R7SFQ9_FOMME</name>